<evidence type="ECO:0000313" key="2">
    <source>
        <dbReference type="Proteomes" id="UP000287651"/>
    </source>
</evidence>
<organism evidence="1 2">
    <name type="scientific">Ensete ventricosum</name>
    <name type="common">Abyssinian banana</name>
    <name type="synonym">Musa ensete</name>
    <dbReference type="NCBI Taxonomy" id="4639"/>
    <lineage>
        <taxon>Eukaryota</taxon>
        <taxon>Viridiplantae</taxon>
        <taxon>Streptophyta</taxon>
        <taxon>Embryophyta</taxon>
        <taxon>Tracheophyta</taxon>
        <taxon>Spermatophyta</taxon>
        <taxon>Magnoliopsida</taxon>
        <taxon>Liliopsida</taxon>
        <taxon>Zingiberales</taxon>
        <taxon>Musaceae</taxon>
        <taxon>Ensete</taxon>
    </lineage>
</organism>
<reference evidence="1 2" key="1">
    <citation type="journal article" date="2014" name="Agronomy (Basel)">
        <title>A Draft Genome Sequence for Ensete ventricosum, the Drought-Tolerant Tree Against Hunger.</title>
        <authorList>
            <person name="Harrison J."/>
            <person name="Moore K.A."/>
            <person name="Paszkiewicz K."/>
            <person name="Jones T."/>
            <person name="Grant M."/>
            <person name="Ambacheew D."/>
            <person name="Muzemil S."/>
            <person name="Studholme D.J."/>
        </authorList>
    </citation>
    <scope>NUCLEOTIDE SEQUENCE [LARGE SCALE GENOMIC DNA]</scope>
</reference>
<proteinExistence type="predicted"/>
<accession>A0A427ADH6</accession>
<name>A0A427ADH6_ENSVE</name>
<gene>
    <name evidence="1" type="ORF">B296_00031886</name>
</gene>
<dbReference type="Proteomes" id="UP000287651">
    <property type="component" value="Unassembled WGS sequence"/>
</dbReference>
<sequence>MKRSVMKYTNHFLDDRNGKLCRRCKTSSPIRRSSPLITDKHIQNWGCTNYRKR</sequence>
<dbReference type="AlphaFoldDB" id="A0A427ADH6"/>
<evidence type="ECO:0000313" key="1">
    <source>
        <dbReference type="EMBL" id="RRT74201.1"/>
    </source>
</evidence>
<dbReference type="EMBL" id="AMZH03002851">
    <property type="protein sequence ID" value="RRT74201.1"/>
    <property type="molecule type" value="Genomic_DNA"/>
</dbReference>
<comment type="caution">
    <text evidence="1">The sequence shown here is derived from an EMBL/GenBank/DDBJ whole genome shotgun (WGS) entry which is preliminary data.</text>
</comment>
<protein>
    <submittedName>
        <fullName evidence="1">Uncharacterized protein</fullName>
    </submittedName>
</protein>